<evidence type="ECO:0000256" key="4">
    <source>
        <dbReference type="ARBA" id="ARBA00013858"/>
    </source>
</evidence>
<proteinExistence type="inferred from homology"/>
<dbReference type="EMBL" id="QJSW01000001">
    <property type="protein sequence ID" value="PYE52572.1"/>
    <property type="molecule type" value="Genomic_DNA"/>
</dbReference>
<dbReference type="InterPro" id="IPR012675">
    <property type="entry name" value="Beta-grasp_dom_sf"/>
</dbReference>
<feature type="region of interest" description="Disordered" evidence="13">
    <location>
        <begin position="78"/>
        <end position="102"/>
    </location>
</feature>
<protein>
    <recommendedName>
        <fullName evidence="4">Molybdopterin synthase catalytic subunit</fullName>
        <ecNumber evidence="3">2.8.1.12</ecNumber>
    </recommendedName>
    <alternativeName>
        <fullName evidence="10">MPT synthase subunit 2</fullName>
    </alternativeName>
    <alternativeName>
        <fullName evidence="8">Molybdenum cofactor biosynthesis protein E</fullName>
    </alternativeName>
    <alternativeName>
        <fullName evidence="9">Molybdopterin-converting factor large subunit</fullName>
    </alternativeName>
    <alternativeName>
        <fullName evidence="11">Molybdopterin-converting factor subunit 2</fullName>
    </alternativeName>
</protein>
<evidence type="ECO:0000256" key="6">
    <source>
        <dbReference type="ARBA" id="ARBA00023150"/>
    </source>
</evidence>
<dbReference type="GO" id="GO:0030366">
    <property type="term" value="F:molybdopterin synthase activity"/>
    <property type="evidence" value="ECO:0007669"/>
    <property type="project" value="UniProtKB-EC"/>
</dbReference>
<accession>A0A2V4VGR6</accession>
<dbReference type="AlphaFoldDB" id="A0A2V4VGR6"/>
<dbReference type="PANTHER" id="PTHR23404">
    <property type="entry name" value="MOLYBDOPTERIN SYNTHASE RELATED"/>
    <property type="match status" value="1"/>
</dbReference>
<dbReference type="CDD" id="cd00754">
    <property type="entry name" value="Ubl_MoaD"/>
    <property type="match status" value="1"/>
</dbReference>
<evidence type="ECO:0000313" key="16">
    <source>
        <dbReference type="Proteomes" id="UP000247790"/>
    </source>
</evidence>
<dbReference type="InterPro" id="IPR003749">
    <property type="entry name" value="ThiS/MoaD-like"/>
</dbReference>
<evidence type="ECO:0000313" key="15">
    <source>
        <dbReference type="EMBL" id="QKS59278.1"/>
    </source>
</evidence>
<evidence type="ECO:0000256" key="7">
    <source>
        <dbReference type="ARBA" id="ARBA00026066"/>
    </source>
</evidence>
<evidence type="ECO:0000256" key="5">
    <source>
        <dbReference type="ARBA" id="ARBA00022679"/>
    </source>
</evidence>
<dbReference type="GO" id="GO:0006777">
    <property type="term" value="P:Mo-molybdopterin cofactor biosynthetic process"/>
    <property type="evidence" value="ECO:0007669"/>
    <property type="project" value="UniProtKB-KW"/>
</dbReference>
<reference evidence="15 17" key="2">
    <citation type="submission" date="2020-06" db="EMBL/GenBank/DDBJ databases">
        <title>Complete genome of Paenibacillus barcinonensis KACC11450.</title>
        <authorList>
            <person name="Kim M."/>
            <person name="Park Y.-J."/>
            <person name="Shin J.-H."/>
        </authorList>
    </citation>
    <scope>NUCLEOTIDE SEQUENCE [LARGE SCALE GENOMIC DNA]</scope>
    <source>
        <strain evidence="15 17">KACC11450</strain>
    </source>
</reference>
<evidence type="ECO:0000256" key="1">
    <source>
        <dbReference type="ARBA" id="ARBA00005046"/>
    </source>
</evidence>
<dbReference type="InterPro" id="IPR003448">
    <property type="entry name" value="Mopterin_biosynth_MoaE"/>
</dbReference>
<sequence>MKLTIQLFAGIAERLNTSQLLFEFDGDTPTASLLKEQLSNAYPEAATLIRSSFLAVNQNYAPADTIIRAQDELALIPPVSGGDGSSSSGDNKQSQPGTQEHRTEDGLFLITDAVLSVEATTNLVITANHGATLTFVGTTREMTGDQRTVFLEYEAYVPMALSQMSAIGAEIAERWPGVRTAISHRIGKVDVEEISVVIAVSSPHRNDCYDASRYAIEKLKQTVPIWKKEVWEDGSEWKGHQLGPWNPMD</sequence>
<dbReference type="EMBL" id="CP054614">
    <property type="protein sequence ID" value="QKS59278.1"/>
    <property type="molecule type" value="Genomic_DNA"/>
</dbReference>
<dbReference type="SUPFAM" id="SSF54690">
    <property type="entry name" value="Molybdopterin synthase subunit MoaE"/>
    <property type="match status" value="1"/>
</dbReference>
<evidence type="ECO:0000313" key="14">
    <source>
        <dbReference type="EMBL" id="PYE52572.1"/>
    </source>
</evidence>
<comment type="catalytic activity">
    <reaction evidence="12">
        <text>2 [molybdopterin-synthase sulfur-carrier protein]-C-terminal-Gly-aminoethanethioate + cyclic pyranopterin phosphate + H2O = molybdopterin + 2 [molybdopterin-synthase sulfur-carrier protein]-C-terminal Gly-Gly + 2 H(+)</text>
        <dbReference type="Rhea" id="RHEA:26333"/>
        <dbReference type="Rhea" id="RHEA-COMP:12202"/>
        <dbReference type="Rhea" id="RHEA-COMP:19907"/>
        <dbReference type="ChEBI" id="CHEBI:15377"/>
        <dbReference type="ChEBI" id="CHEBI:15378"/>
        <dbReference type="ChEBI" id="CHEBI:58698"/>
        <dbReference type="ChEBI" id="CHEBI:59648"/>
        <dbReference type="ChEBI" id="CHEBI:90778"/>
        <dbReference type="ChEBI" id="CHEBI:232372"/>
        <dbReference type="EC" id="2.8.1.12"/>
    </reaction>
</comment>
<dbReference type="EC" id="2.8.1.12" evidence="3"/>
<dbReference type="Proteomes" id="UP000509327">
    <property type="component" value="Chromosome"/>
</dbReference>
<evidence type="ECO:0000256" key="11">
    <source>
        <dbReference type="ARBA" id="ARBA00032474"/>
    </source>
</evidence>
<evidence type="ECO:0000256" key="13">
    <source>
        <dbReference type="SAM" id="MobiDB-lite"/>
    </source>
</evidence>
<comment type="similarity">
    <text evidence="2">Belongs to the MoaE family.</text>
</comment>
<dbReference type="InterPro" id="IPR036563">
    <property type="entry name" value="MoaE_sf"/>
</dbReference>
<dbReference type="CDD" id="cd00756">
    <property type="entry name" value="MoaE"/>
    <property type="match status" value="1"/>
</dbReference>
<dbReference type="InterPro" id="IPR016155">
    <property type="entry name" value="Mopterin_synth/thiamin_S_b"/>
</dbReference>
<dbReference type="RefSeq" id="WP_110893800.1">
    <property type="nucleotide sequence ID" value="NZ_CP054614.1"/>
</dbReference>
<keyword evidence="17" id="KW-1185">Reference proteome</keyword>
<dbReference type="Gene3D" id="3.10.20.30">
    <property type="match status" value="1"/>
</dbReference>
<organism evidence="14 16">
    <name type="scientific">Paenibacillus barcinonensis</name>
    <dbReference type="NCBI Taxonomy" id="198119"/>
    <lineage>
        <taxon>Bacteria</taxon>
        <taxon>Bacillati</taxon>
        <taxon>Bacillota</taxon>
        <taxon>Bacilli</taxon>
        <taxon>Bacillales</taxon>
        <taxon>Paenibacillaceae</taxon>
        <taxon>Paenibacillus</taxon>
    </lineage>
</organism>
<reference evidence="14 16" key="1">
    <citation type="submission" date="2018-06" db="EMBL/GenBank/DDBJ databases">
        <title>Genomic Encyclopedia of Type Strains, Phase III (KMG-III): the genomes of soil and plant-associated and newly described type strains.</title>
        <authorList>
            <person name="Whitman W."/>
        </authorList>
    </citation>
    <scope>NUCLEOTIDE SEQUENCE [LARGE SCALE GENOMIC DNA]</scope>
    <source>
        <strain evidence="14 16">CECT 7022</strain>
    </source>
</reference>
<dbReference type="SUPFAM" id="SSF54285">
    <property type="entry name" value="MoaD/ThiS"/>
    <property type="match status" value="1"/>
</dbReference>
<evidence type="ECO:0000256" key="3">
    <source>
        <dbReference type="ARBA" id="ARBA00011950"/>
    </source>
</evidence>
<evidence type="ECO:0000256" key="10">
    <source>
        <dbReference type="ARBA" id="ARBA00030781"/>
    </source>
</evidence>
<evidence type="ECO:0000256" key="8">
    <source>
        <dbReference type="ARBA" id="ARBA00029745"/>
    </source>
</evidence>
<dbReference type="FunFam" id="3.90.1170.40:FF:000003">
    <property type="entry name" value="Molybdopterin converting factor subunit 2"/>
    <property type="match status" value="1"/>
</dbReference>
<keyword evidence="6" id="KW-0501">Molybdenum cofactor biosynthesis</keyword>
<dbReference type="Pfam" id="PF02391">
    <property type="entry name" value="MoaE"/>
    <property type="match status" value="1"/>
</dbReference>
<evidence type="ECO:0000256" key="9">
    <source>
        <dbReference type="ARBA" id="ARBA00030407"/>
    </source>
</evidence>
<comment type="subunit">
    <text evidence="7">Heterotetramer of 2 MoaD subunits and 2 MoaE subunits. Also stable as homodimer. The enzyme changes between these two forms during catalysis.</text>
</comment>
<dbReference type="Gene3D" id="3.90.1170.40">
    <property type="entry name" value="Molybdopterin biosynthesis MoaE subunit"/>
    <property type="match status" value="1"/>
</dbReference>
<keyword evidence="5" id="KW-0808">Transferase</keyword>
<dbReference type="Pfam" id="PF02597">
    <property type="entry name" value="ThiS"/>
    <property type="match status" value="1"/>
</dbReference>
<dbReference type="OrthoDB" id="9803224at2"/>
<evidence type="ECO:0000256" key="12">
    <source>
        <dbReference type="ARBA" id="ARBA00049878"/>
    </source>
</evidence>
<name>A0A2V4VGR6_PAEBA</name>
<dbReference type="Proteomes" id="UP000247790">
    <property type="component" value="Unassembled WGS sequence"/>
</dbReference>
<comment type="pathway">
    <text evidence="1">Cofactor biosynthesis; molybdopterin biosynthesis.</text>
</comment>
<gene>
    <name evidence="14" type="ORF">DFQ00_101510</name>
    <name evidence="15" type="ORF">HUB98_25785</name>
</gene>
<evidence type="ECO:0000256" key="2">
    <source>
        <dbReference type="ARBA" id="ARBA00005426"/>
    </source>
</evidence>
<evidence type="ECO:0000313" key="17">
    <source>
        <dbReference type="Proteomes" id="UP000509327"/>
    </source>
</evidence>